<dbReference type="PANTHER" id="PTHR32309">
    <property type="entry name" value="TYROSINE-PROTEIN KINASE"/>
    <property type="match status" value="1"/>
</dbReference>
<dbReference type="Pfam" id="PF13614">
    <property type="entry name" value="AAA_31"/>
    <property type="match status" value="1"/>
</dbReference>
<dbReference type="OrthoDB" id="9794577at2"/>
<evidence type="ECO:0000256" key="10">
    <source>
        <dbReference type="ARBA" id="ARBA00023137"/>
    </source>
</evidence>
<evidence type="ECO:0000256" key="3">
    <source>
        <dbReference type="ARBA" id="ARBA00011903"/>
    </source>
</evidence>
<keyword evidence="5 15" id="KW-0808">Transferase</keyword>
<dbReference type="SUPFAM" id="SSF52540">
    <property type="entry name" value="P-loop containing nucleoside triphosphate hydrolases"/>
    <property type="match status" value="1"/>
</dbReference>
<dbReference type="UniPathway" id="UPA00934"/>
<dbReference type="InterPro" id="IPR027417">
    <property type="entry name" value="P-loop_NTPase"/>
</dbReference>
<dbReference type="InterPro" id="IPR005702">
    <property type="entry name" value="Wzc-like_C"/>
</dbReference>
<comment type="catalytic activity">
    <reaction evidence="13">
        <text>L-tyrosyl-[protein] + ATP = O-phospho-L-tyrosyl-[protein] + ADP + H(+)</text>
        <dbReference type="Rhea" id="RHEA:10596"/>
        <dbReference type="Rhea" id="RHEA-COMP:10136"/>
        <dbReference type="Rhea" id="RHEA-COMP:20101"/>
        <dbReference type="ChEBI" id="CHEBI:15378"/>
        <dbReference type="ChEBI" id="CHEBI:30616"/>
        <dbReference type="ChEBI" id="CHEBI:46858"/>
        <dbReference type="ChEBI" id="CHEBI:61978"/>
        <dbReference type="ChEBI" id="CHEBI:456216"/>
        <dbReference type="EC" id="2.7.10.2"/>
    </reaction>
</comment>
<keyword evidence="10" id="KW-0829">Tyrosine-protein kinase</keyword>
<keyword evidence="11" id="KW-0270">Exopolysaccharide synthesis</keyword>
<keyword evidence="9" id="KW-0972">Capsule biogenesis/degradation</keyword>
<keyword evidence="16" id="KW-1185">Reference proteome</keyword>
<dbReference type="GO" id="GO:0004715">
    <property type="term" value="F:non-membrane spanning protein tyrosine kinase activity"/>
    <property type="evidence" value="ECO:0007669"/>
    <property type="project" value="UniProtKB-EC"/>
</dbReference>
<gene>
    <name evidence="15" type="ORF">FM121_04085</name>
</gene>
<dbReference type="InterPro" id="IPR050445">
    <property type="entry name" value="Bact_polysacc_biosynth/exp"/>
</dbReference>
<dbReference type="GO" id="GO:0005886">
    <property type="term" value="C:plasma membrane"/>
    <property type="evidence" value="ECO:0007669"/>
    <property type="project" value="TreeGrafter"/>
</dbReference>
<evidence type="ECO:0000259" key="14">
    <source>
        <dbReference type="Pfam" id="PF13614"/>
    </source>
</evidence>
<evidence type="ECO:0000256" key="1">
    <source>
        <dbReference type="ARBA" id="ARBA00005132"/>
    </source>
</evidence>
<name>A0A1X6WLN1_9ENTE</name>
<keyword evidence="6" id="KW-0547">Nucleotide-binding</keyword>
<evidence type="ECO:0000256" key="2">
    <source>
        <dbReference type="ARBA" id="ARBA00007316"/>
    </source>
</evidence>
<evidence type="ECO:0000313" key="15">
    <source>
        <dbReference type="EMBL" id="SLM85251.1"/>
    </source>
</evidence>
<evidence type="ECO:0000256" key="4">
    <source>
        <dbReference type="ARBA" id="ARBA00019200"/>
    </source>
</evidence>
<evidence type="ECO:0000256" key="8">
    <source>
        <dbReference type="ARBA" id="ARBA00022840"/>
    </source>
</evidence>
<evidence type="ECO:0000256" key="11">
    <source>
        <dbReference type="ARBA" id="ARBA00023169"/>
    </source>
</evidence>
<feature type="domain" description="AAA" evidence="14">
    <location>
        <begin position="62"/>
        <end position="210"/>
    </location>
</feature>
<evidence type="ECO:0000256" key="9">
    <source>
        <dbReference type="ARBA" id="ARBA00022903"/>
    </source>
</evidence>
<comment type="pathway">
    <text evidence="1">Capsule biogenesis; capsule polysaccharide biosynthesis.</text>
</comment>
<evidence type="ECO:0000256" key="7">
    <source>
        <dbReference type="ARBA" id="ARBA00022777"/>
    </source>
</evidence>
<reference evidence="16" key="1">
    <citation type="submission" date="2017-02" db="EMBL/GenBank/DDBJ databases">
        <authorList>
            <person name="Dridi B."/>
        </authorList>
    </citation>
    <scope>NUCLEOTIDE SEQUENCE [LARGE SCALE GENOMIC DNA]</scope>
    <source>
        <strain evidence="16">bH819</strain>
    </source>
</reference>
<evidence type="ECO:0000256" key="13">
    <source>
        <dbReference type="ARBA" id="ARBA00051245"/>
    </source>
</evidence>
<dbReference type="FunFam" id="3.40.50.300:FF:000527">
    <property type="entry name" value="Tyrosine-protein kinase etk"/>
    <property type="match status" value="1"/>
</dbReference>
<evidence type="ECO:0000313" key="16">
    <source>
        <dbReference type="Proteomes" id="UP000195918"/>
    </source>
</evidence>
<organism evidence="15 16">
    <name type="scientific">Vagococcus fluvialis bH819</name>
    <dbReference type="NCBI Taxonomy" id="1255619"/>
    <lineage>
        <taxon>Bacteria</taxon>
        <taxon>Bacillati</taxon>
        <taxon>Bacillota</taxon>
        <taxon>Bacilli</taxon>
        <taxon>Lactobacillales</taxon>
        <taxon>Enterococcaceae</taxon>
        <taxon>Vagococcus</taxon>
    </lineage>
</organism>
<dbReference type="EMBL" id="FWFD01000008">
    <property type="protein sequence ID" value="SLM85251.1"/>
    <property type="molecule type" value="Genomic_DNA"/>
</dbReference>
<comment type="similarity">
    <text evidence="2">Belongs to the CpsD/CapB family.</text>
</comment>
<proteinExistence type="inferred from homology"/>
<dbReference type="GO" id="GO:0005524">
    <property type="term" value="F:ATP binding"/>
    <property type="evidence" value="ECO:0007669"/>
    <property type="project" value="UniProtKB-KW"/>
</dbReference>
<keyword evidence="7 15" id="KW-0418">Kinase</keyword>
<accession>A0A1X6WLN1</accession>
<sequence length="233" mass="25459">MAKTNDKRKTLINPEAVTLFTVVDPLSTVAEQYRTIRTNLLYSNAESRTQSIIVTSSGPSEGKSTTAANLAVIFAQSGIKTLLVDADLRKPTVHRTFDIDNTKGLASLLSVRRMSLGEVIQNSDIRNLDLLPCGPVSPNPSELLSSARMRKVVHILKSQYDFIIFDVPPISTVTDGQLIASQVDGSLLVVREGLTDKAGLDRAVKLLERVDSKILGAVYTGDTGHQDYSYYYS</sequence>
<keyword evidence="8" id="KW-0067">ATP-binding</keyword>
<dbReference type="Proteomes" id="UP000195918">
    <property type="component" value="Unassembled WGS sequence"/>
</dbReference>
<dbReference type="GO" id="GO:0042802">
    <property type="term" value="F:identical protein binding"/>
    <property type="evidence" value="ECO:0007669"/>
    <property type="project" value="UniProtKB-ARBA"/>
</dbReference>
<evidence type="ECO:0000256" key="12">
    <source>
        <dbReference type="ARBA" id="ARBA00024964"/>
    </source>
</evidence>
<dbReference type="Gene3D" id="3.40.50.300">
    <property type="entry name" value="P-loop containing nucleotide triphosphate hydrolases"/>
    <property type="match status" value="1"/>
</dbReference>
<evidence type="ECO:0000256" key="5">
    <source>
        <dbReference type="ARBA" id="ARBA00022679"/>
    </source>
</evidence>
<dbReference type="GO" id="GO:0045227">
    <property type="term" value="P:capsule polysaccharide biosynthetic process"/>
    <property type="evidence" value="ECO:0007669"/>
    <property type="project" value="UniProtKB-UniPathway"/>
</dbReference>
<evidence type="ECO:0000256" key="6">
    <source>
        <dbReference type="ARBA" id="ARBA00022741"/>
    </source>
</evidence>
<dbReference type="InterPro" id="IPR025669">
    <property type="entry name" value="AAA_dom"/>
</dbReference>
<dbReference type="NCBIfam" id="TIGR01007">
    <property type="entry name" value="eps_fam"/>
    <property type="match status" value="1"/>
</dbReference>
<dbReference type="RefSeq" id="WP_086950893.1">
    <property type="nucleotide sequence ID" value="NZ_FWFD01000008.1"/>
</dbReference>
<comment type="function">
    <text evidence="12">Involved in the regulation of capsular polysaccharide biosynthesis. Autophosphorylation of CpsD attenuates its activity and reduces the level of encapsulation. May be part of a complex that directs the coordinated polymerization and export to the cell surface of the capsular polysaccharide.</text>
</comment>
<dbReference type="EC" id="2.7.10.2" evidence="3"/>
<dbReference type="PANTHER" id="PTHR32309:SF13">
    <property type="entry name" value="FERRIC ENTEROBACTIN TRANSPORT PROTEIN FEPE"/>
    <property type="match status" value="1"/>
</dbReference>
<dbReference type="AlphaFoldDB" id="A0A1X6WLN1"/>
<protein>
    <recommendedName>
        <fullName evidence="4">Tyrosine-protein kinase CpsD</fullName>
        <ecNumber evidence="3">2.7.10.2</ecNumber>
    </recommendedName>
</protein>
<dbReference type="CDD" id="cd05387">
    <property type="entry name" value="BY-kinase"/>
    <property type="match status" value="1"/>
</dbReference>